<accession>A0ACC2IUM8</accession>
<sequence>MHGNAFTTPRLTLLDQTFWEVLPANYDKIKQRWVKIATLQDEAKSGLLSSDRAGAVNSLKVELEMLEKDIEEYRCIVRKIDITDLAGVYVVAGKARPRALQIAKEDLENVEGSLNVIRHRMKEITAELVYGYEKDE</sequence>
<proteinExistence type="predicted"/>
<name>A0ACC2IUM8_9PLEO</name>
<evidence type="ECO:0000313" key="2">
    <source>
        <dbReference type="Proteomes" id="UP001153331"/>
    </source>
</evidence>
<gene>
    <name evidence="1" type="ORF">OPT61_g191</name>
</gene>
<dbReference type="EMBL" id="JAPHNI010000006">
    <property type="protein sequence ID" value="KAJ8118926.1"/>
    <property type="molecule type" value="Genomic_DNA"/>
</dbReference>
<dbReference type="Proteomes" id="UP001153331">
    <property type="component" value="Unassembled WGS sequence"/>
</dbReference>
<evidence type="ECO:0000313" key="1">
    <source>
        <dbReference type="EMBL" id="KAJ8118926.1"/>
    </source>
</evidence>
<comment type="caution">
    <text evidence="1">The sequence shown here is derived from an EMBL/GenBank/DDBJ whole genome shotgun (WGS) entry which is preliminary data.</text>
</comment>
<reference evidence="1" key="1">
    <citation type="submission" date="2022-11" db="EMBL/GenBank/DDBJ databases">
        <title>Genome Sequence of Boeremia exigua.</title>
        <authorList>
            <person name="Buettner E."/>
        </authorList>
    </citation>
    <scope>NUCLEOTIDE SEQUENCE</scope>
    <source>
        <strain evidence="1">CU02</strain>
    </source>
</reference>
<keyword evidence="2" id="KW-1185">Reference proteome</keyword>
<protein>
    <submittedName>
        <fullName evidence="1">Uncharacterized protein</fullName>
    </submittedName>
</protein>
<organism evidence="1 2">
    <name type="scientific">Boeremia exigua</name>
    <dbReference type="NCBI Taxonomy" id="749465"/>
    <lineage>
        <taxon>Eukaryota</taxon>
        <taxon>Fungi</taxon>
        <taxon>Dikarya</taxon>
        <taxon>Ascomycota</taxon>
        <taxon>Pezizomycotina</taxon>
        <taxon>Dothideomycetes</taxon>
        <taxon>Pleosporomycetidae</taxon>
        <taxon>Pleosporales</taxon>
        <taxon>Pleosporineae</taxon>
        <taxon>Didymellaceae</taxon>
        <taxon>Boeremia</taxon>
    </lineage>
</organism>